<sequence>MVYHGRLQRDLQKLQVSSTKIITLVAKNLAKVGFKFIHEGEAEECSKCPLRKVCIEKLSKKRIYEVVRVRRRRHQCPVHGEVVVVEVTYSSIDAVIERKYAIEGIIVKYNPIDCEENCIYRRLCQPEGLIKGDKVKIEKLLGDIDCPRGLRLVKAQLYPLIT</sequence>
<evidence type="ECO:0000313" key="3">
    <source>
        <dbReference type="EMBL" id="RLE51075.1"/>
    </source>
</evidence>
<dbReference type="Pfam" id="PF03684">
    <property type="entry name" value="UPF0179"/>
    <property type="match status" value="1"/>
</dbReference>
<evidence type="ECO:0000256" key="1">
    <source>
        <dbReference type="ARBA" id="ARBA00010824"/>
    </source>
</evidence>
<dbReference type="Proteomes" id="UP000281962">
    <property type="component" value="Unassembled WGS sequence"/>
</dbReference>
<dbReference type="EMBL" id="QMQY01000024">
    <property type="protein sequence ID" value="RLE51075.1"/>
    <property type="molecule type" value="Genomic_DNA"/>
</dbReference>
<accession>A0A497EV00</accession>
<comment type="similarity">
    <text evidence="1 2">Belongs to the UPF0179 family.</text>
</comment>
<dbReference type="AlphaFoldDB" id="A0A497EV00"/>
<gene>
    <name evidence="3" type="ORF">DRJ21_00890</name>
</gene>
<dbReference type="HAMAP" id="MF_00498">
    <property type="entry name" value="UPF0179"/>
    <property type="match status" value="1"/>
</dbReference>
<dbReference type="PANTHER" id="PTHR40699">
    <property type="entry name" value="UPF0179 PROTEIN MJ1627"/>
    <property type="match status" value="1"/>
</dbReference>
<dbReference type="PANTHER" id="PTHR40699:SF1">
    <property type="entry name" value="UPF0179 PROTEIN MJ1627"/>
    <property type="match status" value="1"/>
</dbReference>
<organism evidence="3 4">
    <name type="scientific">Thermoproteota archaeon</name>
    <dbReference type="NCBI Taxonomy" id="2056631"/>
    <lineage>
        <taxon>Archaea</taxon>
        <taxon>Thermoproteota</taxon>
    </lineage>
</organism>
<name>A0A497EV00_9CREN</name>
<evidence type="ECO:0000256" key="2">
    <source>
        <dbReference type="HAMAP-Rule" id="MF_00498"/>
    </source>
</evidence>
<protein>
    <recommendedName>
        <fullName evidence="2">UPF0179 protein DRJ21_00890</fullName>
    </recommendedName>
</protein>
<reference evidence="3 4" key="1">
    <citation type="submission" date="2018-06" db="EMBL/GenBank/DDBJ databases">
        <title>Extensive metabolic versatility and redundancy in microbially diverse, dynamic hydrothermal sediments.</title>
        <authorList>
            <person name="Dombrowski N."/>
            <person name="Teske A."/>
            <person name="Baker B.J."/>
        </authorList>
    </citation>
    <scope>NUCLEOTIDE SEQUENCE [LARGE SCALE GENOMIC DNA]</scope>
    <source>
        <strain evidence="3">B30_G17</strain>
    </source>
</reference>
<evidence type="ECO:0000313" key="4">
    <source>
        <dbReference type="Proteomes" id="UP000281962"/>
    </source>
</evidence>
<comment type="caution">
    <text evidence="3">The sequence shown here is derived from an EMBL/GenBank/DDBJ whole genome shotgun (WGS) entry which is preliminary data.</text>
</comment>
<dbReference type="InterPro" id="IPR005369">
    <property type="entry name" value="UPF0179"/>
</dbReference>
<proteinExistence type="inferred from homology"/>